<reference evidence="3 5" key="2">
    <citation type="journal article" date="2016" name="Appl. Microbiol. Biotechnol.">
        <title>Exploiting the genome sequence of Streptomyces nodosus for enhanced antibiotic production.</title>
        <authorList>
            <person name="Sweeney P."/>
            <person name="Murphy C.D."/>
            <person name="Caffrey P."/>
        </authorList>
    </citation>
    <scope>NUCLEOTIDE SEQUENCE [LARGE SCALE GENOMIC DNA]</scope>
    <source>
        <strain evidence="3 5">ATCC 14899</strain>
    </source>
</reference>
<keyword evidence="4" id="KW-0238">DNA-binding</keyword>
<evidence type="ECO:0000313" key="4">
    <source>
        <dbReference type="EMBL" id="QEV43242.1"/>
    </source>
</evidence>
<dbReference type="EMBL" id="CP009313">
    <property type="protein sequence ID" value="AJE40813.1"/>
    <property type="molecule type" value="Genomic_DNA"/>
</dbReference>
<name>A0A0B5DB36_9ACTN</name>
<dbReference type="AlphaFoldDB" id="A0A0B5DB36"/>
<dbReference type="RefSeq" id="WP_043448500.1">
    <property type="nucleotide sequence ID" value="NZ_CP009313.1"/>
</dbReference>
<dbReference type="NCBIfam" id="TIGR01764">
    <property type="entry name" value="excise"/>
    <property type="match status" value="1"/>
</dbReference>
<dbReference type="EMBL" id="CP023747">
    <property type="protein sequence ID" value="QEV43242.1"/>
    <property type="molecule type" value="Genomic_DNA"/>
</dbReference>
<evidence type="ECO:0000313" key="3">
    <source>
        <dbReference type="EMBL" id="AJE40813.1"/>
    </source>
</evidence>
<dbReference type="KEGG" id="snq:CP978_13005"/>
<dbReference type="Proteomes" id="UP000031526">
    <property type="component" value="Chromosome"/>
</dbReference>
<evidence type="ECO:0000313" key="6">
    <source>
        <dbReference type="Proteomes" id="UP000325763"/>
    </source>
</evidence>
<reference evidence="4 6" key="3">
    <citation type="submission" date="2017-09" db="EMBL/GenBank/DDBJ databases">
        <title>Streptomyces genome completion.</title>
        <authorList>
            <person name="Lee N."/>
            <person name="Cho B.-K."/>
        </authorList>
    </citation>
    <scope>NUCLEOTIDE SEQUENCE [LARGE SCALE GENOMIC DNA]</scope>
    <source>
        <strain evidence="4 6">ATCC 14899</strain>
    </source>
</reference>
<dbReference type="STRING" id="40318.SNOD_12680"/>
<reference evidence="5" key="1">
    <citation type="submission" date="2014-09" db="EMBL/GenBank/DDBJ databases">
        <title>Sequence of the Streptomyces nodosus genome.</title>
        <authorList>
            <person name="Sweeney P."/>
            <person name="Stephens N."/>
            <person name="Murphy C."/>
            <person name="Caffrey P."/>
        </authorList>
    </citation>
    <scope>NUCLEOTIDE SEQUENCE [LARGE SCALE GENOMIC DNA]</scope>
    <source>
        <strain evidence="5">ATCC 14899</strain>
    </source>
</reference>
<dbReference type="InterPro" id="IPR010093">
    <property type="entry name" value="SinI_DNA-bd"/>
</dbReference>
<dbReference type="HOGENOM" id="CLU_106726_1_0_11"/>
<dbReference type="Pfam" id="PF12728">
    <property type="entry name" value="HTH_17"/>
    <property type="match status" value="1"/>
</dbReference>
<gene>
    <name evidence="4" type="ORF">CP978_13005</name>
    <name evidence="3" type="ORF">SNOD_12680</name>
</gene>
<proteinExistence type="predicted"/>
<evidence type="ECO:0000259" key="2">
    <source>
        <dbReference type="Pfam" id="PF12728"/>
    </source>
</evidence>
<dbReference type="InterPro" id="IPR041657">
    <property type="entry name" value="HTH_17"/>
</dbReference>
<sequence length="161" mass="17499">MTRTDIRPVKLPDDKRQAASQALTKVRAYLAEHQGASQIQVTVRDSGDREPLTLPREVVELLASLLAHLGAGRAVSIVPSDAELTAQQAADMLNVSLPFLIGLLDAGEIGCRAVGSHHRITESSLLEYQRRDDRRRRRVADELGRLGQETDAGQVDGPDSG</sequence>
<feature type="region of interest" description="Disordered" evidence="1">
    <location>
        <begin position="141"/>
        <end position="161"/>
    </location>
</feature>
<organism evidence="3 5">
    <name type="scientific">Streptomyces nodosus</name>
    <dbReference type="NCBI Taxonomy" id="40318"/>
    <lineage>
        <taxon>Bacteria</taxon>
        <taxon>Bacillati</taxon>
        <taxon>Actinomycetota</taxon>
        <taxon>Actinomycetes</taxon>
        <taxon>Kitasatosporales</taxon>
        <taxon>Streptomycetaceae</taxon>
        <taxon>Streptomyces</taxon>
    </lineage>
</organism>
<dbReference type="Proteomes" id="UP000325763">
    <property type="component" value="Chromosome"/>
</dbReference>
<protein>
    <submittedName>
        <fullName evidence="4">DNA-binding protein</fullName>
    </submittedName>
    <submittedName>
        <fullName evidence="3">Excisionase</fullName>
    </submittedName>
</protein>
<keyword evidence="5" id="KW-1185">Reference proteome</keyword>
<evidence type="ECO:0000256" key="1">
    <source>
        <dbReference type="SAM" id="MobiDB-lite"/>
    </source>
</evidence>
<feature type="domain" description="Helix-turn-helix" evidence="2">
    <location>
        <begin position="84"/>
        <end position="131"/>
    </location>
</feature>
<accession>A0A0B5DB36</accession>
<dbReference type="GO" id="GO:0003677">
    <property type="term" value="F:DNA binding"/>
    <property type="evidence" value="ECO:0007669"/>
    <property type="project" value="UniProtKB-KW"/>
</dbReference>
<evidence type="ECO:0000313" key="5">
    <source>
        <dbReference type="Proteomes" id="UP000031526"/>
    </source>
</evidence>
<dbReference type="OrthoDB" id="26212at2"/>